<dbReference type="EMBL" id="QFRJ01000002">
    <property type="protein sequence ID" value="PWH86246.1"/>
    <property type="molecule type" value="Genomic_DNA"/>
</dbReference>
<reference evidence="3 5" key="2">
    <citation type="submission" date="2018-05" db="EMBL/GenBank/DDBJ databases">
        <authorList>
            <person name="Lanie J.A."/>
            <person name="Ng W.-L."/>
            <person name="Kazmierczak K.M."/>
            <person name="Andrzejewski T.M."/>
            <person name="Davidsen T.M."/>
            <person name="Wayne K.J."/>
            <person name="Tettelin H."/>
            <person name="Glass J.I."/>
            <person name="Rusch D."/>
            <person name="Podicherti R."/>
            <person name="Tsui H.-C.T."/>
            <person name="Winkler M.E."/>
        </authorList>
    </citation>
    <scope>NUCLEOTIDE SEQUENCE [LARGE SCALE GENOMIC DNA]</scope>
    <source>
        <strain evidence="3 5">C305</strain>
    </source>
</reference>
<dbReference type="OrthoDB" id="881869at2"/>
<dbReference type="EMBL" id="QFRJ01000002">
    <property type="protein sequence ID" value="PWH86239.1"/>
    <property type="molecule type" value="Genomic_DNA"/>
</dbReference>
<dbReference type="GO" id="GO:0003677">
    <property type="term" value="F:DNA binding"/>
    <property type="evidence" value="ECO:0007669"/>
    <property type="project" value="UniProtKB-KW"/>
</dbReference>
<dbReference type="Pfam" id="PF01381">
    <property type="entry name" value="HTH_3"/>
    <property type="match status" value="1"/>
</dbReference>
<reference evidence="3 5" key="1">
    <citation type="submission" date="2018-05" db="EMBL/GenBank/DDBJ databases">
        <title>Brumimicrobium oceani sp. nov., isolated from coastal sediment.</title>
        <authorList>
            <person name="Kou Y."/>
        </authorList>
    </citation>
    <scope>NUCLEOTIDE SEQUENCE [LARGE SCALE GENOMIC DNA]</scope>
    <source>
        <strain evidence="3 5">C305</strain>
    </source>
</reference>
<dbReference type="PROSITE" id="PS50943">
    <property type="entry name" value="HTH_CROC1"/>
    <property type="match status" value="1"/>
</dbReference>
<evidence type="ECO:0000313" key="4">
    <source>
        <dbReference type="EMBL" id="PWH86246.1"/>
    </source>
</evidence>
<dbReference type="Proteomes" id="UP000245370">
    <property type="component" value="Unassembled WGS sequence"/>
</dbReference>
<gene>
    <name evidence="3" type="ORF">DIT68_03080</name>
    <name evidence="4" type="ORF">DIT68_03120</name>
</gene>
<dbReference type="AlphaFoldDB" id="A0A2U2XEK9"/>
<sequence length="112" mass="12735">MDKIAIVMTNLRKEKGWSQTDLANQSTVSREMISKYERGIAIPSVDAAKKIADAFDVSLDYLVGEGINASFDKSTLKRLQEIQNMKPDFRTHLFSVIDSVIRDYKTRQNYAS</sequence>
<evidence type="ECO:0000259" key="2">
    <source>
        <dbReference type="PROSITE" id="PS50943"/>
    </source>
</evidence>
<dbReference type="InterPro" id="IPR010982">
    <property type="entry name" value="Lambda_DNA-bd_dom_sf"/>
</dbReference>
<feature type="domain" description="HTH cro/C1-type" evidence="2">
    <location>
        <begin position="8"/>
        <end position="62"/>
    </location>
</feature>
<accession>A0A2U2XEK9</accession>
<name>A0A2U2XEK9_9FLAO</name>
<comment type="caution">
    <text evidence="3">The sequence shown here is derived from an EMBL/GenBank/DDBJ whole genome shotgun (WGS) entry which is preliminary data.</text>
</comment>
<dbReference type="SUPFAM" id="SSF47413">
    <property type="entry name" value="lambda repressor-like DNA-binding domains"/>
    <property type="match status" value="1"/>
</dbReference>
<proteinExistence type="predicted"/>
<organism evidence="3 5">
    <name type="scientific">Brumimicrobium oceani</name>
    <dbReference type="NCBI Taxonomy" id="2100725"/>
    <lineage>
        <taxon>Bacteria</taxon>
        <taxon>Pseudomonadati</taxon>
        <taxon>Bacteroidota</taxon>
        <taxon>Flavobacteriia</taxon>
        <taxon>Flavobacteriales</taxon>
        <taxon>Crocinitomicaceae</taxon>
        <taxon>Brumimicrobium</taxon>
    </lineage>
</organism>
<evidence type="ECO:0000313" key="3">
    <source>
        <dbReference type="EMBL" id="PWH86239.1"/>
    </source>
</evidence>
<dbReference type="InterPro" id="IPR049639">
    <property type="entry name" value="RstR"/>
</dbReference>
<dbReference type="InterPro" id="IPR001387">
    <property type="entry name" value="Cro/C1-type_HTH"/>
</dbReference>
<keyword evidence="5" id="KW-1185">Reference proteome</keyword>
<dbReference type="SMART" id="SM00530">
    <property type="entry name" value="HTH_XRE"/>
    <property type="match status" value="1"/>
</dbReference>
<dbReference type="NCBIfam" id="NF041951">
    <property type="entry name" value="phage_RstR"/>
    <property type="match status" value="1"/>
</dbReference>
<dbReference type="PANTHER" id="PTHR46558:SF13">
    <property type="entry name" value="HTH-TYPE TRANSCRIPTIONAL REGULATOR IMMR"/>
    <property type="match status" value="1"/>
</dbReference>
<dbReference type="PANTHER" id="PTHR46558">
    <property type="entry name" value="TRACRIPTIONAL REGULATORY PROTEIN-RELATED-RELATED"/>
    <property type="match status" value="1"/>
</dbReference>
<dbReference type="CDD" id="cd00093">
    <property type="entry name" value="HTH_XRE"/>
    <property type="match status" value="1"/>
</dbReference>
<keyword evidence="1" id="KW-0238">DNA-binding</keyword>
<dbReference type="Gene3D" id="1.10.260.40">
    <property type="entry name" value="lambda repressor-like DNA-binding domains"/>
    <property type="match status" value="1"/>
</dbReference>
<evidence type="ECO:0000256" key="1">
    <source>
        <dbReference type="ARBA" id="ARBA00023125"/>
    </source>
</evidence>
<evidence type="ECO:0000313" key="5">
    <source>
        <dbReference type="Proteomes" id="UP000245370"/>
    </source>
</evidence>
<dbReference type="RefSeq" id="WP_109358357.1">
    <property type="nucleotide sequence ID" value="NZ_QFRJ01000002.1"/>
</dbReference>
<protein>
    <submittedName>
        <fullName evidence="3">XRE family transcriptional regulator</fullName>
    </submittedName>
</protein>